<proteinExistence type="predicted"/>
<protein>
    <recommendedName>
        <fullName evidence="1">Saccharopine dehydrogenase NADP binding domain-containing protein</fullName>
    </recommendedName>
</protein>
<reference evidence="2 3" key="1">
    <citation type="submission" date="2014-09" db="EMBL/GenBank/DDBJ databases">
        <title>Draft genome sequence of Streptomyces natalensis ATCC 27448, producer of the antifungal pimaricin.</title>
        <authorList>
            <person name="Mendes M.V."/>
            <person name="Beites T."/>
            <person name="Pires S."/>
            <person name="Santos C.L."/>
            <person name="Moradas-Ferreira P."/>
        </authorList>
    </citation>
    <scope>NUCLEOTIDE SEQUENCE [LARGE SCALE GENOMIC DNA]</scope>
    <source>
        <strain evidence="2 3">ATCC 27448</strain>
    </source>
</reference>
<sequence>MKGLTYLVLGASGAVGRACVRTLTDRTDAQVVAAGRDLPYLARVLQADAGTDGARQPDSVRLDLDDQESVESVLAGADVVVNCAGPSYRYSARTAQAALRCGAHYVDAGGDQSVIDATAAAAAAHGRIAVFGAGVQPGLAGVAVRAVAARLADPATTRIDAHCGGVQPLSRAGLDEYLHAVRSRTGHPGKIYQQGALRTLPPDKGKGEGKNNGTGVPAAFPGTAHAHVSLDEECRAAAEELGLAALRWWNITGSAEIERALAKALGQQRSCAETLRAIDAAVSGARQYFRISLHGTSDGATVHTVLHCADSYALTGAVAALAALEDPRGRTGAVWMSQYVEARRFWDRMATDIPGASLVLDTADATHGADVPTSYEEFEEGEL</sequence>
<dbReference type="SUPFAM" id="SSF51735">
    <property type="entry name" value="NAD(P)-binding Rossmann-fold domains"/>
    <property type="match status" value="1"/>
</dbReference>
<dbReference type="Gene3D" id="3.40.50.720">
    <property type="entry name" value="NAD(P)-binding Rossmann-like Domain"/>
    <property type="match status" value="1"/>
</dbReference>
<dbReference type="RefSeq" id="WP_030068079.1">
    <property type="nucleotide sequence ID" value="NZ_JRKI01000028.1"/>
</dbReference>
<dbReference type="PATRIC" id="fig|1240678.4.peg.4370"/>
<comment type="caution">
    <text evidence="2">The sequence shown here is derived from an EMBL/GenBank/DDBJ whole genome shotgun (WGS) entry which is preliminary data.</text>
</comment>
<accession>A0A0D7CLW4</accession>
<dbReference type="Pfam" id="PF03435">
    <property type="entry name" value="Sacchrp_dh_NADP"/>
    <property type="match status" value="1"/>
</dbReference>
<dbReference type="AlphaFoldDB" id="A0A0D7CLW4"/>
<evidence type="ECO:0000313" key="2">
    <source>
        <dbReference type="EMBL" id="KIZ16442.1"/>
    </source>
</evidence>
<dbReference type="PANTHER" id="PTHR43781">
    <property type="entry name" value="SACCHAROPINE DEHYDROGENASE"/>
    <property type="match status" value="1"/>
</dbReference>
<keyword evidence="3" id="KW-1185">Reference proteome</keyword>
<dbReference type="PANTHER" id="PTHR43781:SF1">
    <property type="entry name" value="SACCHAROPINE DEHYDROGENASE"/>
    <property type="match status" value="1"/>
</dbReference>
<dbReference type="Proteomes" id="UP000032458">
    <property type="component" value="Unassembled WGS sequence"/>
</dbReference>
<feature type="domain" description="Saccharopine dehydrogenase NADP binding" evidence="1">
    <location>
        <begin position="7"/>
        <end position="110"/>
    </location>
</feature>
<dbReference type="InterPro" id="IPR005097">
    <property type="entry name" value="Sacchrp_dh_NADP-bd"/>
</dbReference>
<dbReference type="EMBL" id="JRKI01000028">
    <property type="protein sequence ID" value="KIZ16442.1"/>
    <property type="molecule type" value="Genomic_DNA"/>
</dbReference>
<name>A0A0D7CLW4_9ACTN</name>
<dbReference type="InterPro" id="IPR036291">
    <property type="entry name" value="NAD(P)-bd_dom_sf"/>
</dbReference>
<gene>
    <name evidence="2" type="ORF">SNA_20675</name>
</gene>
<organism evidence="2 3">
    <name type="scientific">Streptomyces natalensis ATCC 27448</name>
    <dbReference type="NCBI Taxonomy" id="1240678"/>
    <lineage>
        <taxon>Bacteria</taxon>
        <taxon>Bacillati</taxon>
        <taxon>Actinomycetota</taxon>
        <taxon>Actinomycetes</taxon>
        <taxon>Kitasatosporales</taxon>
        <taxon>Streptomycetaceae</taxon>
        <taxon>Streptomyces</taxon>
    </lineage>
</organism>
<evidence type="ECO:0000313" key="3">
    <source>
        <dbReference type="Proteomes" id="UP000032458"/>
    </source>
</evidence>
<evidence type="ECO:0000259" key="1">
    <source>
        <dbReference type="Pfam" id="PF03435"/>
    </source>
</evidence>